<dbReference type="PROSITE" id="PS00444">
    <property type="entry name" value="POLYPRENYL_SYNTHASE_2"/>
    <property type="match status" value="1"/>
</dbReference>
<evidence type="ECO:0000256" key="4">
    <source>
        <dbReference type="ARBA" id="ARBA00022723"/>
    </source>
</evidence>
<keyword evidence="6" id="KW-0414">Isoprene biosynthesis</keyword>
<dbReference type="EMBL" id="JAGFBR010000014">
    <property type="protein sequence ID" value="KAH0455381.1"/>
    <property type="molecule type" value="Genomic_DNA"/>
</dbReference>
<dbReference type="InterPro" id="IPR008949">
    <property type="entry name" value="Isoprenoid_synthase_dom_sf"/>
</dbReference>
<keyword evidence="5" id="KW-0460">Magnesium</keyword>
<proteinExistence type="inferred from homology"/>
<dbReference type="Gene3D" id="1.10.600.10">
    <property type="entry name" value="Farnesyl Diphosphate Synthase"/>
    <property type="match status" value="1"/>
</dbReference>
<reference evidence="8 9" key="1">
    <citation type="journal article" date="2021" name="Hortic Res">
        <title>Chromosome-scale assembly of the Dendrobium chrysotoxum genome enhances the understanding of orchid evolution.</title>
        <authorList>
            <person name="Zhang Y."/>
            <person name="Zhang G.Q."/>
            <person name="Zhang D."/>
            <person name="Liu X.D."/>
            <person name="Xu X.Y."/>
            <person name="Sun W.H."/>
            <person name="Yu X."/>
            <person name="Zhu X."/>
            <person name="Wang Z.W."/>
            <person name="Zhao X."/>
            <person name="Zhong W.Y."/>
            <person name="Chen H."/>
            <person name="Yin W.L."/>
            <person name="Huang T."/>
            <person name="Niu S.C."/>
            <person name="Liu Z.J."/>
        </authorList>
    </citation>
    <scope>NUCLEOTIDE SEQUENCE [LARGE SCALE GENOMIC DNA]</scope>
    <source>
        <strain evidence="8">Lindl</strain>
    </source>
</reference>
<dbReference type="GO" id="GO:0008299">
    <property type="term" value="P:isoprenoid biosynthetic process"/>
    <property type="evidence" value="ECO:0007669"/>
    <property type="project" value="UniProtKB-KW"/>
</dbReference>
<dbReference type="GO" id="GO:0046872">
    <property type="term" value="F:metal ion binding"/>
    <property type="evidence" value="ECO:0007669"/>
    <property type="project" value="UniProtKB-KW"/>
</dbReference>
<comment type="cofactor">
    <cofactor evidence="1">
        <name>Mg(2+)</name>
        <dbReference type="ChEBI" id="CHEBI:18420"/>
    </cofactor>
</comment>
<gene>
    <name evidence="8" type="ORF">IEQ34_015413</name>
</gene>
<evidence type="ECO:0000313" key="8">
    <source>
        <dbReference type="EMBL" id="KAH0455381.1"/>
    </source>
</evidence>
<dbReference type="InterPro" id="IPR000092">
    <property type="entry name" value="Polyprenyl_synt"/>
</dbReference>
<dbReference type="SUPFAM" id="SSF48576">
    <property type="entry name" value="Terpenoid synthases"/>
    <property type="match status" value="1"/>
</dbReference>
<organism evidence="8 9">
    <name type="scientific">Dendrobium chrysotoxum</name>
    <name type="common">Orchid</name>
    <dbReference type="NCBI Taxonomy" id="161865"/>
    <lineage>
        <taxon>Eukaryota</taxon>
        <taxon>Viridiplantae</taxon>
        <taxon>Streptophyta</taxon>
        <taxon>Embryophyta</taxon>
        <taxon>Tracheophyta</taxon>
        <taxon>Spermatophyta</taxon>
        <taxon>Magnoliopsida</taxon>
        <taxon>Liliopsida</taxon>
        <taxon>Asparagales</taxon>
        <taxon>Orchidaceae</taxon>
        <taxon>Epidendroideae</taxon>
        <taxon>Malaxideae</taxon>
        <taxon>Dendrobiinae</taxon>
        <taxon>Dendrobium</taxon>
    </lineage>
</organism>
<evidence type="ECO:0000256" key="1">
    <source>
        <dbReference type="ARBA" id="ARBA00001946"/>
    </source>
</evidence>
<evidence type="ECO:0000256" key="3">
    <source>
        <dbReference type="ARBA" id="ARBA00022679"/>
    </source>
</evidence>
<dbReference type="AlphaFoldDB" id="A0AAV7GG43"/>
<keyword evidence="9" id="KW-1185">Reference proteome</keyword>
<dbReference type="Pfam" id="PF00348">
    <property type="entry name" value="polyprenyl_synt"/>
    <property type="match status" value="2"/>
</dbReference>
<dbReference type="PANTHER" id="PTHR12001">
    <property type="entry name" value="GERANYLGERANYL PYROPHOSPHATE SYNTHASE"/>
    <property type="match status" value="1"/>
</dbReference>
<dbReference type="PANTHER" id="PTHR12001:SF69">
    <property type="entry name" value="ALL TRANS-POLYPRENYL-DIPHOSPHATE SYNTHASE PDSS1"/>
    <property type="match status" value="1"/>
</dbReference>
<accession>A0AAV7GG43</accession>
<evidence type="ECO:0000256" key="7">
    <source>
        <dbReference type="RuleBase" id="RU004466"/>
    </source>
</evidence>
<dbReference type="GO" id="GO:0006744">
    <property type="term" value="P:ubiquinone biosynthetic process"/>
    <property type="evidence" value="ECO:0007669"/>
    <property type="project" value="TreeGrafter"/>
</dbReference>
<keyword evidence="3 7" id="KW-0808">Transferase</keyword>
<sequence length="459" mass="51158">MGVLYVGIALEVFEEGHLRWRAKEEVGQTVVSVLGCRETYFWHSHGFHDFRYQACQDRTSAIEEPLDPFSLVSDELSAIANRLRLMVVAEVPKMALATECFFRMGAQGKSFRAAVLLLMSKALPIPLPQLTADGVIICLKELDASHQCIAETAEMIYVGYLNKHLNFCVAGLLHDNVLDDAEINCGMGSLNTVMGNKLSVLAGDFLLSRAFVALAKLKNTEVMGFNVSAFYHTSQKLSFKFKAHLNMKATHTTLRYFPCHIFVGNRCGTPCKWRNNANDNFIGATWQASFCLYMEYYLQKTFYKTASLFANSCKAIAFLAGQTAEVELLAYNYGRNLGMAYQLIDDVLDFTGSSSSLGKGSLSNINKNIVTAPILFAMEEYPQLREVVDRGFGNRSDVELALDYLHKSRGLERTRELAAEHADEAVKAIEALPESDDEDVIKSRRALVNLTRRVIAGTK</sequence>
<dbReference type="GO" id="GO:1990234">
    <property type="term" value="C:transferase complex"/>
    <property type="evidence" value="ECO:0007669"/>
    <property type="project" value="TreeGrafter"/>
</dbReference>
<dbReference type="Proteomes" id="UP000775213">
    <property type="component" value="Unassembled WGS sequence"/>
</dbReference>
<comment type="similarity">
    <text evidence="2 7">Belongs to the FPP/GGPP synthase family.</text>
</comment>
<comment type="caution">
    <text evidence="8">The sequence shown here is derived from an EMBL/GenBank/DDBJ whole genome shotgun (WGS) entry which is preliminary data.</text>
</comment>
<protein>
    <submittedName>
        <fullName evidence="8">Uncharacterized protein</fullName>
    </submittedName>
</protein>
<evidence type="ECO:0000256" key="6">
    <source>
        <dbReference type="ARBA" id="ARBA00023229"/>
    </source>
</evidence>
<dbReference type="GO" id="GO:0004659">
    <property type="term" value="F:prenyltransferase activity"/>
    <property type="evidence" value="ECO:0007669"/>
    <property type="project" value="InterPro"/>
</dbReference>
<keyword evidence="4" id="KW-0479">Metal-binding</keyword>
<dbReference type="InterPro" id="IPR033749">
    <property type="entry name" value="Polyprenyl_synt_CS"/>
</dbReference>
<evidence type="ECO:0000256" key="5">
    <source>
        <dbReference type="ARBA" id="ARBA00022842"/>
    </source>
</evidence>
<evidence type="ECO:0000256" key="2">
    <source>
        <dbReference type="ARBA" id="ARBA00006706"/>
    </source>
</evidence>
<evidence type="ECO:0000313" key="9">
    <source>
        <dbReference type="Proteomes" id="UP000775213"/>
    </source>
</evidence>
<name>A0AAV7GG43_DENCH</name>